<dbReference type="EMBL" id="CAJVPM010019417">
    <property type="protein sequence ID" value="CAG8629752.1"/>
    <property type="molecule type" value="Genomic_DNA"/>
</dbReference>
<proteinExistence type="predicted"/>
<dbReference type="Proteomes" id="UP000789860">
    <property type="component" value="Unassembled WGS sequence"/>
</dbReference>
<accession>A0ACA9N251</accession>
<name>A0ACA9N251_9GLOM</name>
<evidence type="ECO:0000313" key="2">
    <source>
        <dbReference type="Proteomes" id="UP000789860"/>
    </source>
</evidence>
<organism evidence="1 2">
    <name type="scientific">Scutellospora calospora</name>
    <dbReference type="NCBI Taxonomy" id="85575"/>
    <lineage>
        <taxon>Eukaryota</taxon>
        <taxon>Fungi</taxon>
        <taxon>Fungi incertae sedis</taxon>
        <taxon>Mucoromycota</taxon>
        <taxon>Glomeromycotina</taxon>
        <taxon>Glomeromycetes</taxon>
        <taxon>Diversisporales</taxon>
        <taxon>Gigasporaceae</taxon>
        <taxon>Scutellospora</taxon>
    </lineage>
</organism>
<gene>
    <name evidence="1" type="ORF">SCALOS_LOCUS7924</name>
</gene>
<feature type="non-terminal residue" evidence="1">
    <location>
        <position position="189"/>
    </location>
</feature>
<protein>
    <submittedName>
        <fullName evidence="1">993_t:CDS:1</fullName>
    </submittedName>
</protein>
<keyword evidence="2" id="KW-1185">Reference proteome</keyword>
<sequence>MISDLGISKSTSQKSSIIPSLPYIDPNFLSSSTYPRDKHSDIYSLGILMHDVTSGKKPFENLPYNEPLAIRLFEGLRLRPIGGTPLELVDLYEQCWDVDANIRPTISDVLARLGRLKFEPVWVDKDEIIHNGGKKSFNVEFNDDIKGVILESKHTFGTGSVTFSNGNISSKDIEINESEIYGEEEEVES</sequence>
<evidence type="ECO:0000313" key="1">
    <source>
        <dbReference type="EMBL" id="CAG8629752.1"/>
    </source>
</evidence>
<reference evidence="1" key="1">
    <citation type="submission" date="2021-06" db="EMBL/GenBank/DDBJ databases">
        <authorList>
            <person name="Kallberg Y."/>
            <person name="Tangrot J."/>
            <person name="Rosling A."/>
        </authorList>
    </citation>
    <scope>NUCLEOTIDE SEQUENCE</scope>
    <source>
        <strain evidence="1">AU212A</strain>
    </source>
</reference>
<feature type="non-terminal residue" evidence="1">
    <location>
        <position position="1"/>
    </location>
</feature>
<comment type="caution">
    <text evidence="1">The sequence shown here is derived from an EMBL/GenBank/DDBJ whole genome shotgun (WGS) entry which is preliminary data.</text>
</comment>